<dbReference type="AlphaFoldDB" id="A0AA96F8C4"/>
<dbReference type="Proteomes" id="UP001304125">
    <property type="component" value="Chromosome"/>
</dbReference>
<dbReference type="InterPro" id="IPR036291">
    <property type="entry name" value="NAD(P)-bd_dom_sf"/>
</dbReference>
<proteinExistence type="predicted"/>
<evidence type="ECO:0000313" key="2">
    <source>
        <dbReference type="EMBL" id="WNM23570.1"/>
    </source>
</evidence>
<evidence type="ECO:0000313" key="3">
    <source>
        <dbReference type="Proteomes" id="UP001304125"/>
    </source>
</evidence>
<gene>
    <name evidence="2" type="ORF">RN606_09345</name>
</gene>
<dbReference type="CDD" id="cd05262">
    <property type="entry name" value="SDR_a7"/>
    <property type="match status" value="1"/>
</dbReference>
<reference evidence="2 3" key="1">
    <citation type="submission" date="2023-09" db="EMBL/GenBank/DDBJ databases">
        <title>Demequina sp. a novel bacteria isolated from Capsicum annuum.</title>
        <authorList>
            <person name="Humaira Z."/>
            <person name="Lee J."/>
            <person name="Cho D."/>
        </authorList>
    </citation>
    <scope>NUCLEOTIDE SEQUENCE [LARGE SCALE GENOMIC DNA]</scope>
    <source>
        <strain evidence="2 3">OYTSA14</strain>
    </source>
</reference>
<dbReference type="PANTHER" id="PTHR48079">
    <property type="entry name" value="PROTEIN YEEZ"/>
    <property type="match status" value="1"/>
</dbReference>
<dbReference type="RefSeq" id="WP_313496576.1">
    <property type="nucleotide sequence ID" value="NZ_CP134879.1"/>
</dbReference>
<dbReference type="GO" id="GO:0004029">
    <property type="term" value="F:aldehyde dehydrogenase (NAD+) activity"/>
    <property type="evidence" value="ECO:0007669"/>
    <property type="project" value="TreeGrafter"/>
</dbReference>
<dbReference type="InterPro" id="IPR051783">
    <property type="entry name" value="NAD(P)-dependent_oxidoreduct"/>
</dbReference>
<dbReference type="InterPro" id="IPR001509">
    <property type="entry name" value="Epimerase_deHydtase"/>
</dbReference>
<protein>
    <submittedName>
        <fullName evidence="2">SDR family oxidoreductase</fullName>
    </submittedName>
</protein>
<dbReference type="Pfam" id="PF01370">
    <property type="entry name" value="Epimerase"/>
    <property type="match status" value="1"/>
</dbReference>
<dbReference type="GO" id="GO:0005737">
    <property type="term" value="C:cytoplasm"/>
    <property type="evidence" value="ECO:0007669"/>
    <property type="project" value="TreeGrafter"/>
</dbReference>
<evidence type="ECO:0000259" key="1">
    <source>
        <dbReference type="Pfam" id="PF01370"/>
    </source>
</evidence>
<dbReference type="SUPFAM" id="SSF51735">
    <property type="entry name" value="NAD(P)-binding Rossmann-fold domains"/>
    <property type="match status" value="1"/>
</dbReference>
<dbReference type="PANTHER" id="PTHR48079:SF6">
    <property type="entry name" value="NAD(P)-BINDING DOMAIN-CONTAINING PROTEIN-RELATED"/>
    <property type="match status" value="1"/>
</dbReference>
<organism evidence="2 3">
    <name type="scientific">Demequina capsici</name>
    <dbReference type="NCBI Taxonomy" id="3075620"/>
    <lineage>
        <taxon>Bacteria</taxon>
        <taxon>Bacillati</taxon>
        <taxon>Actinomycetota</taxon>
        <taxon>Actinomycetes</taxon>
        <taxon>Micrococcales</taxon>
        <taxon>Demequinaceae</taxon>
        <taxon>Demequina</taxon>
    </lineage>
</organism>
<keyword evidence="3" id="KW-1185">Reference proteome</keyword>
<feature type="domain" description="NAD-dependent epimerase/dehydratase" evidence="1">
    <location>
        <begin position="3"/>
        <end position="207"/>
    </location>
</feature>
<accession>A0AA96F8C4</accession>
<dbReference type="EMBL" id="CP134879">
    <property type="protein sequence ID" value="WNM23570.1"/>
    <property type="molecule type" value="Genomic_DNA"/>
</dbReference>
<name>A0AA96F8C4_9MICO</name>
<sequence length="291" mass="29290">MHILVTGATGWIGSHLVPLLSADGHQVTGLTRSDASAAALTGAGHGVIRGGLADVDVIADAAAAADAVVHLAYVHDFSDPAAQITLDRGAIGAIGEALAGTGKPFVFASGTPVGPGRPSKETDLGLDGALAARAESAQIALAFADRGVRASAVRLPRSVHGTGDHGFIAQLVAIARSAGVAGYAGDGAHRWNGVHVDDAARLFRDALYSAPGGTVLHAIGDEGVRVKAIAESIGRGLGLPTASVEPAALGFLGMLQTMDHASTSTVAQELLGWQPQGATLLDDIDAGHYFD</sequence>
<dbReference type="Gene3D" id="3.40.50.720">
    <property type="entry name" value="NAD(P)-binding Rossmann-like Domain"/>
    <property type="match status" value="1"/>
</dbReference>